<sequence>MGKKKKKEKVIYCDPKVIIHDTYKEREVTFVHPIIKVNREHIVNVPKHVYEKKEVHEVIDPGYPTKCDCKKKKKEMKKKKRSSSSSSSSSH</sequence>
<proteinExistence type="predicted"/>
<accession>A0ABT8HRA4</accession>
<organism evidence="2 3">
    <name type="scientific">Fictibacillus fluitans</name>
    <dbReference type="NCBI Taxonomy" id="3058422"/>
    <lineage>
        <taxon>Bacteria</taxon>
        <taxon>Bacillati</taxon>
        <taxon>Bacillota</taxon>
        <taxon>Bacilli</taxon>
        <taxon>Bacillales</taxon>
        <taxon>Fictibacillaceae</taxon>
        <taxon>Fictibacillus</taxon>
    </lineage>
</organism>
<evidence type="ECO:0000313" key="2">
    <source>
        <dbReference type="EMBL" id="MDN4523296.1"/>
    </source>
</evidence>
<reference evidence="2" key="1">
    <citation type="submission" date="2023-07" db="EMBL/GenBank/DDBJ databases">
        <title>Fictibacillus sp. isolated from freshwater pond.</title>
        <authorList>
            <person name="Kirdat K."/>
            <person name="Bhat A."/>
            <person name="Mourya A."/>
            <person name="Yadav A."/>
        </authorList>
    </citation>
    <scope>NUCLEOTIDE SEQUENCE</scope>
    <source>
        <strain evidence="2">NE201</strain>
    </source>
</reference>
<name>A0ABT8HRA4_9BACL</name>
<protein>
    <recommendedName>
        <fullName evidence="4">Spore coat protein</fullName>
    </recommendedName>
</protein>
<evidence type="ECO:0000256" key="1">
    <source>
        <dbReference type="SAM" id="MobiDB-lite"/>
    </source>
</evidence>
<gene>
    <name evidence="2" type="ORF">QYB97_02375</name>
</gene>
<keyword evidence="3" id="KW-1185">Reference proteome</keyword>
<dbReference type="Proteomes" id="UP001172721">
    <property type="component" value="Unassembled WGS sequence"/>
</dbReference>
<dbReference type="EMBL" id="JAUHTR010000001">
    <property type="protein sequence ID" value="MDN4523296.1"/>
    <property type="molecule type" value="Genomic_DNA"/>
</dbReference>
<feature type="compositionally biased region" description="Basic residues" evidence="1">
    <location>
        <begin position="70"/>
        <end position="82"/>
    </location>
</feature>
<comment type="caution">
    <text evidence="2">The sequence shown here is derived from an EMBL/GenBank/DDBJ whole genome shotgun (WGS) entry which is preliminary data.</text>
</comment>
<dbReference type="RefSeq" id="WP_301164345.1">
    <property type="nucleotide sequence ID" value="NZ_JAUHTR010000001.1"/>
</dbReference>
<feature type="region of interest" description="Disordered" evidence="1">
    <location>
        <begin position="70"/>
        <end position="91"/>
    </location>
</feature>
<evidence type="ECO:0000313" key="3">
    <source>
        <dbReference type="Proteomes" id="UP001172721"/>
    </source>
</evidence>
<evidence type="ECO:0008006" key="4">
    <source>
        <dbReference type="Google" id="ProtNLM"/>
    </source>
</evidence>